<evidence type="ECO:0000256" key="10">
    <source>
        <dbReference type="ARBA" id="ARBA00023012"/>
    </source>
</evidence>
<evidence type="ECO:0000256" key="3">
    <source>
        <dbReference type="ARBA" id="ARBA00012438"/>
    </source>
</evidence>
<dbReference type="PROSITE" id="PS50110">
    <property type="entry name" value="RESPONSE_REGULATORY"/>
    <property type="match status" value="1"/>
</dbReference>
<evidence type="ECO:0000259" key="16">
    <source>
        <dbReference type="PROSITE" id="PS50112"/>
    </source>
</evidence>
<accession>A0ABT3H707</accession>
<comment type="caution">
    <text evidence="18">The sequence shown here is derived from an EMBL/GenBank/DDBJ whole genome shotgun (WGS) entry which is preliminary data.</text>
</comment>
<reference evidence="19" key="1">
    <citation type="submission" date="2023-07" db="EMBL/GenBank/DDBJ databases">
        <title>Genome sequencing of Purple Non-Sulfur Bacteria from various extreme environments.</title>
        <authorList>
            <person name="Mayer M."/>
        </authorList>
    </citation>
    <scope>NUCLEOTIDE SEQUENCE [LARGE SCALE GENOMIC DNA]</scope>
    <source>
        <strain evidence="19">DSM 17935</strain>
    </source>
</reference>
<dbReference type="CDD" id="cd16922">
    <property type="entry name" value="HATPase_EvgS-ArcB-TorS-like"/>
    <property type="match status" value="1"/>
</dbReference>
<proteinExistence type="predicted"/>
<feature type="domain" description="PAS" evidence="16">
    <location>
        <begin position="183"/>
        <end position="220"/>
    </location>
</feature>
<evidence type="ECO:0000259" key="14">
    <source>
        <dbReference type="PROSITE" id="PS50109"/>
    </source>
</evidence>
<dbReference type="PROSITE" id="PS50894">
    <property type="entry name" value="HPT"/>
    <property type="match status" value="1"/>
</dbReference>
<feature type="domain" description="Response regulatory" evidence="15">
    <location>
        <begin position="556"/>
        <end position="674"/>
    </location>
</feature>
<dbReference type="Gene3D" id="3.40.50.2300">
    <property type="match status" value="1"/>
</dbReference>
<comment type="catalytic activity">
    <reaction evidence="1">
        <text>ATP + protein L-histidine = ADP + protein N-phospho-L-histidine.</text>
        <dbReference type="EC" id="2.7.13.3"/>
    </reaction>
</comment>
<keyword evidence="19" id="KW-1185">Reference proteome</keyword>
<dbReference type="InterPro" id="IPR005467">
    <property type="entry name" value="His_kinase_dom"/>
</dbReference>
<dbReference type="Gene3D" id="3.30.565.10">
    <property type="entry name" value="Histidine kinase-like ATPase, C-terminal domain"/>
    <property type="match status" value="1"/>
</dbReference>
<dbReference type="RefSeq" id="WP_264599774.1">
    <property type="nucleotide sequence ID" value="NZ_JAOQNS010000001.1"/>
</dbReference>
<evidence type="ECO:0000259" key="15">
    <source>
        <dbReference type="PROSITE" id="PS50110"/>
    </source>
</evidence>
<dbReference type="InterPro" id="IPR011006">
    <property type="entry name" value="CheY-like_superfamily"/>
</dbReference>
<dbReference type="Gene3D" id="1.10.287.130">
    <property type="match status" value="1"/>
</dbReference>
<feature type="modified residue" description="4-aspartylphosphate" evidence="13">
    <location>
        <position position="605"/>
    </location>
</feature>
<dbReference type="InterPro" id="IPR001789">
    <property type="entry name" value="Sig_transdc_resp-reg_receiver"/>
</dbReference>
<dbReference type="InterPro" id="IPR036890">
    <property type="entry name" value="HATPase_C_sf"/>
</dbReference>
<sequence length="802" mass="87184">MDARVPTSANDPGLPERTLLAPLAELVISSEDWLLERMYRHFREQGYAAYSSTLTEAWRTAVRGVSQTIVDALALYDAPPDLPAELDYIRDSVAQYGVDKAGAHRARGVPLVMYLGGLKYYRQTYVDLVEESGLDPEAVHVCRQFVHRVFDRIELGLCGEWFGLAETDRLREFQQRNAELTREKLKYLTIFESLRDPVILLDRSGRIENMNNAACEIFGIGATPGTVYYGEANLAHLTAGLGDLLSVEDAGTDVERTLQTRHGPRRFTVKRRPMLDISESFLGAVVILTDISDYRGALEEAERANSAKSEFVAAVSHELKTPIHGILGMAELLQSSTLSHGQHSQIEAISASGEALLALLNDVLDLSKIEAGRLELEAIEFDLDHLLDGTRALMQHQAFRKGLDFTIRQGKGVPKRLRGDPAKLGQVLLNLVGNAIKFTDEGHVSLEVSALKTDKVGQARLRFVVEDTGIGISPAARDRLFQPFSQGDLSISRRYGGTGLGLVISKRIVEAFGGTVGVDSVEGQGSAFWFEIELPRAQRRAAPRMSVEQSLLPSLSILAAEDNDVNAMVLTGFLELEGHRVTRVRDGAAAVARAAKGDFDVILMDLRMPGMDGAEAARRIRALDDPHRSAVPILAVTANTQRARLAECLEAGMDGYVAKPYRREELGIALRGIVPAGRPEEAAGPQTGPLIDETILTDHAGLLGCDLVEEIIEAVRESTGLLVAEMREAADAGDRVRVGDKAHALKSAAANVGLTALAEMAATLEATAQNGGDLIMVATLETARANALAALDVVWERLCKKR</sequence>
<evidence type="ECO:0000256" key="2">
    <source>
        <dbReference type="ARBA" id="ARBA00004651"/>
    </source>
</evidence>
<evidence type="ECO:0000256" key="4">
    <source>
        <dbReference type="ARBA" id="ARBA00022475"/>
    </source>
</evidence>
<dbReference type="SUPFAM" id="SSF52172">
    <property type="entry name" value="CheY-like"/>
    <property type="match status" value="1"/>
</dbReference>
<keyword evidence="6" id="KW-0812">Transmembrane</keyword>
<dbReference type="CDD" id="cd00082">
    <property type="entry name" value="HisKA"/>
    <property type="match status" value="1"/>
</dbReference>
<keyword evidence="5 13" id="KW-0597">Phosphoprotein</keyword>
<evidence type="ECO:0000256" key="6">
    <source>
        <dbReference type="ARBA" id="ARBA00022692"/>
    </source>
</evidence>
<dbReference type="InterPro" id="IPR003594">
    <property type="entry name" value="HATPase_dom"/>
</dbReference>
<evidence type="ECO:0000313" key="19">
    <source>
        <dbReference type="Proteomes" id="UP001209755"/>
    </source>
</evidence>
<dbReference type="InterPro" id="IPR036097">
    <property type="entry name" value="HisK_dim/P_sf"/>
</dbReference>
<keyword evidence="7" id="KW-0547">Nucleotide-binding</keyword>
<evidence type="ECO:0000313" key="18">
    <source>
        <dbReference type="EMBL" id="MCW2306106.1"/>
    </source>
</evidence>
<dbReference type="Proteomes" id="UP001209755">
    <property type="component" value="Unassembled WGS sequence"/>
</dbReference>
<feature type="domain" description="HPt" evidence="17">
    <location>
        <begin position="704"/>
        <end position="802"/>
    </location>
</feature>
<dbReference type="InterPro" id="IPR003661">
    <property type="entry name" value="HisK_dim/P_dom"/>
</dbReference>
<evidence type="ECO:0000256" key="8">
    <source>
        <dbReference type="ARBA" id="ARBA00022840"/>
    </source>
</evidence>
<dbReference type="InterPro" id="IPR000014">
    <property type="entry name" value="PAS"/>
</dbReference>
<keyword evidence="10" id="KW-0902">Two-component regulatory system</keyword>
<keyword evidence="4" id="KW-1003">Cell membrane</keyword>
<dbReference type="Pfam" id="PF00989">
    <property type="entry name" value="PAS"/>
    <property type="match status" value="1"/>
</dbReference>
<evidence type="ECO:0000256" key="9">
    <source>
        <dbReference type="ARBA" id="ARBA00022989"/>
    </source>
</evidence>
<dbReference type="Pfam" id="PF00512">
    <property type="entry name" value="HisKA"/>
    <property type="match status" value="1"/>
</dbReference>
<dbReference type="PROSITE" id="PS50112">
    <property type="entry name" value="PAS"/>
    <property type="match status" value="1"/>
</dbReference>
<evidence type="ECO:0000256" key="5">
    <source>
        <dbReference type="ARBA" id="ARBA00022553"/>
    </source>
</evidence>
<evidence type="ECO:0000256" key="12">
    <source>
        <dbReference type="PROSITE-ProRule" id="PRU00110"/>
    </source>
</evidence>
<dbReference type="SUPFAM" id="SSF55785">
    <property type="entry name" value="PYP-like sensor domain (PAS domain)"/>
    <property type="match status" value="1"/>
</dbReference>
<dbReference type="Gene3D" id="3.30.450.20">
    <property type="entry name" value="PAS domain"/>
    <property type="match status" value="1"/>
</dbReference>
<dbReference type="SMART" id="SM00388">
    <property type="entry name" value="HisKA"/>
    <property type="match status" value="1"/>
</dbReference>
<dbReference type="InterPro" id="IPR004358">
    <property type="entry name" value="Sig_transdc_His_kin-like_C"/>
</dbReference>
<dbReference type="PANTHER" id="PTHR45339">
    <property type="entry name" value="HYBRID SIGNAL TRANSDUCTION HISTIDINE KINASE J"/>
    <property type="match status" value="1"/>
</dbReference>
<feature type="modified residue" description="Phosphohistidine" evidence="12">
    <location>
        <position position="743"/>
    </location>
</feature>
<dbReference type="EC" id="2.7.13.3" evidence="3"/>
<dbReference type="InterPro" id="IPR013767">
    <property type="entry name" value="PAS_fold"/>
</dbReference>
<dbReference type="Pfam" id="PF02518">
    <property type="entry name" value="HATPase_c"/>
    <property type="match status" value="1"/>
</dbReference>
<evidence type="ECO:0000256" key="7">
    <source>
        <dbReference type="ARBA" id="ARBA00022741"/>
    </source>
</evidence>
<feature type="domain" description="Histidine kinase" evidence="14">
    <location>
        <begin position="314"/>
        <end position="536"/>
    </location>
</feature>
<keyword evidence="9" id="KW-1133">Transmembrane helix</keyword>
<gene>
    <name evidence="18" type="ORF">M2319_000422</name>
</gene>
<dbReference type="SUPFAM" id="SSF47384">
    <property type="entry name" value="Homodimeric domain of signal transducing histidine kinase"/>
    <property type="match status" value="1"/>
</dbReference>
<dbReference type="PROSITE" id="PS50109">
    <property type="entry name" value="HIS_KIN"/>
    <property type="match status" value="1"/>
</dbReference>
<dbReference type="SUPFAM" id="SSF47226">
    <property type="entry name" value="Histidine-containing phosphotransfer domain, HPT domain"/>
    <property type="match status" value="1"/>
</dbReference>
<dbReference type="PANTHER" id="PTHR45339:SF1">
    <property type="entry name" value="HYBRID SIGNAL TRANSDUCTION HISTIDINE KINASE J"/>
    <property type="match status" value="1"/>
</dbReference>
<dbReference type="SMART" id="SM00448">
    <property type="entry name" value="REC"/>
    <property type="match status" value="1"/>
</dbReference>
<dbReference type="EMBL" id="JAOQNS010000001">
    <property type="protein sequence ID" value="MCW2306106.1"/>
    <property type="molecule type" value="Genomic_DNA"/>
</dbReference>
<dbReference type="InterPro" id="IPR035965">
    <property type="entry name" value="PAS-like_dom_sf"/>
</dbReference>
<dbReference type="CDD" id="cd17546">
    <property type="entry name" value="REC_hyHK_CKI1_RcsC-like"/>
    <property type="match status" value="1"/>
</dbReference>
<keyword evidence="11" id="KW-0472">Membrane</keyword>
<dbReference type="SUPFAM" id="SSF55874">
    <property type="entry name" value="ATPase domain of HSP90 chaperone/DNA topoisomerase II/histidine kinase"/>
    <property type="match status" value="1"/>
</dbReference>
<name>A0ABT3H707_9HYPH</name>
<evidence type="ECO:0000259" key="17">
    <source>
        <dbReference type="PROSITE" id="PS50894"/>
    </source>
</evidence>
<evidence type="ECO:0000256" key="13">
    <source>
        <dbReference type="PROSITE-ProRule" id="PRU00169"/>
    </source>
</evidence>
<dbReference type="Pfam" id="PF00072">
    <property type="entry name" value="Response_reg"/>
    <property type="match status" value="1"/>
</dbReference>
<keyword evidence="8" id="KW-0067">ATP-binding</keyword>
<dbReference type="InterPro" id="IPR036641">
    <property type="entry name" value="HPT_dom_sf"/>
</dbReference>
<dbReference type="NCBIfam" id="TIGR00229">
    <property type="entry name" value="sensory_box"/>
    <property type="match status" value="1"/>
</dbReference>
<dbReference type="SMART" id="SM00387">
    <property type="entry name" value="HATPase_c"/>
    <property type="match status" value="1"/>
</dbReference>
<evidence type="ECO:0000256" key="1">
    <source>
        <dbReference type="ARBA" id="ARBA00000085"/>
    </source>
</evidence>
<evidence type="ECO:0000256" key="11">
    <source>
        <dbReference type="ARBA" id="ARBA00023136"/>
    </source>
</evidence>
<dbReference type="InterPro" id="IPR008207">
    <property type="entry name" value="Sig_transdc_His_kin_Hpt_dom"/>
</dbReference>
<organism evidence="18 19">
    <name type="scientific">Rhodobium gokarnense</name>
    <dbReference type="NCBI Taxonomy" id="364296"/>
    <lineage>
        <taxon>Bacteria</taxon>
        <taxon>Pseudomonadati</taxon>
        <taxon>Pseudomonadota</taxon>
        <taxon>Alphaproteobacteria</taxon>
        <taxon>Hyphomicrobiales</taxon>
        <taxon>Rhodobiaceae</taxon>
        <taxon>Rhodobium</taxon>
    </lineage>
</organism>
<dbReference type="CDD" id="cd00130">
    <property type="entry name" value="PAS"/>
    <property type="match status" value="1"/>
</dbReference>
<protein>
    <recommendedName>
        <fullName evidence="3">histidine kinase</fullName>
        <ecNumber evidence="3">2.7.13.3</ecNumber>
    </recommendedName>
</protein>
<comment type="subcellular location">
    <subcellularLocation>
        <location evidence="2">Cell membrane</location>
        <topology evidence="2">Multi-pass membrane protein</topology>
    </subcellularLocation>
</comment>
<dbReference type="Gene3D" id="1.20.120.160">
    <property type="entry name" value="HPT domain"/>
    <property type="match status" value="1"/>
</dbReference>
<dbReference type="Pfam" id="PF01627">
    <property type="entry name" value="Hpt"/>
    <property type="match status" value="1"/>
</dbReference>
<dbReference type="PRINTS" id="PR00344">
    <property type="entry name" value="BCTRLSENSOR"/>
</dbReference>